<reference evidence="1" key="1">
    <citation type="journal article" date="2021" name="Open Biol.">
        <title>Shared evolutionary footprints suggest mitochondrial oxidative damage underlies multiple complex I losses in fungi.</title>
        <authorList>
            <person name="Schikora-Tamarit M.A."/>
            <person name="Marcet-Houben M."/>
            <person name="Nosek J."/>
            <person name="Gabaldon T."/>
        </authorList>
    </citation>
    <scope>NUCLEOTIDE SEQUENCE</scope>
    <source>
        <strain evidence="1">CBS2887</strain>
    </source>
</reference>
<dbReference type="EMBL" id="JAEUBG010005651">
    <property type="protein sequence ID" value="KAH3673432.1"/>
    <property type="molecule type" value="Genomic_DNA"/>
</dbReference>
<name>A0A9P8PKD0_WICPI</name>
<comment type="caution">
    <text evidence="1">The sequence shown here is derived from an EMBL/GenBank/DDBJ whole genome shotgun (WGS) entry which is preliminary data.</text>
</comment>
<protein>
    <submittedName>
        <fullName evidence="1">Uncharacterized protein</fullName>
    </submittedName>
</protein>
<organism evidence="1 2">
    <name type="scientific">Wickerhamomyces pijperi</name>
    <name type="common">Yeast</name>
    <name type="synonym">Pichia pijperi</name>
    <dbReference type="NCBI Taxonomy" id="599730"/>
    <lineage>
        <taxon>Eukaryota</taxon>
        <taxon>Fungi</taxon>
        <taxon>Dikarya</taxon>
        <taxon>Ascomycota</taxon>
        <taxon>Saccharomycotina</taxon>
        <taxon>Saccharomycetes</taxon>
        <taxon>Phaffomycetales</taxon>
        <taxon>Wickerhamomycetaceae</taxon>
        <taxon>Wickerhamomyces</taxon>
    </lineage>
</organism>
<dbReference type="Proteomes" id="UP000774326">
    <property type="component" value="Unassembled WGS sequence"/>
</dbReference>
<evidence type="ECO:0000313" key="2">
    <source>
        <dbReference type="Proteomes" id="UP000774326"/>
    </source>
</evidence>
<dbReference type="AlphaFoldDB" id="A0A9P8PKD0"/>
<accession>A0A9P8PKD0</accession>
<gene>
    <name evidence="1" type="ORF">WICPIJ_009820</name>
</gene>
<proteinExistence type="predicted"/>
<sequence length="352" mass="40276">MASNTPSKKIRLPNGDTFLYDKTTYGTLYFLESDDEEDREKALEKAQEKQLEDFRNAIKAQFPSTEVVTSEYSSKTFDFCQVMLNESIEELLSKELNTDRIFLALKDNEFQITSHRDVNILAFVAYSLDKGIFWDINQKSADGVETTQYLCHDCGVLLFSTEILSGSQVITRDAINSSTEHRCGFEDIKAKALHGMKKKGQTPHQFYEVFSHFQNFSTPDDYLFREFALNKVGHPFPLGSCLTFMIHLLEAFRGKLRFRTPVEQQTSKSLAQECLQLFIAVRFKEVTTHYIDLFVKDSKLSARDVLDNKIIKSRKEQILSKIHQGDLLGANKLTEAEISGLGDLLTRVADHY</sequence>
<evidence type="ECO:0000313" key="1">
    <source>
        <dbReference type="EMBL" id="KAH3673432.1"/>
    </source>
</evidence>
<reference evidence="1" key="2">
    <citation type="submission" date="2021-01" db="EMBL/GenBank/DDBJ databases">
        <authorList>
            <person name="Schikora-Tamarit M.A."/>
        </authorList>
    </citation>
    <scope>NUCLEOTIDE SEQUENCE</scope>
    <source>
        <strain evidence="1">CBS2887</strain>
    </source>
</reference>
<keyword evidence="2" id="KW-1185">Reference proteome</keyword>